<dbReference type="InterPro" id="IPR009387">
    <property type="entry name" value="HigB-2"/>
</dbReference>
<dbReference type="AlphaFoldDB" id="A0AAE7RCK6"/>
<keyword evidence="4" id="KW-1185">Reference proteome</keyword>
<keyword evidence="2" id="KW-0614">Plasmid</keyword>
<protein>
    <submittedName>
        <fullName evidence="2">Type II toxin-antitoxin system RelE/ParE family toxin</fullName>
    </submittedName>
</protein>
<dbReference type="KEGG" id="arui:G6M88_25735"/>
<dbReference type="Proteomes" id="UP000663912">
    <property type="component" value="Plasmid pW2_73_4"/>
</dbReference>
<accession>A0AAE7RCK6</accession>
<dbReference type="Pfam" id="PF06296">
    <property type="entry name" value="RelE"/>
    <property type="match status" value="1"/>
</dbReference>
<evidence type="ECO:0000313" key="4">
    <source>
        <dbReference type="Proteomes" id="UP000822331"/>
    </source>
</evidence>
<proteinExistence type="predicted"/>
<dbReference type="Proteomes" id="UP000822331">
    <property type="component" value="Unassembled WGS sequence"/>
</dbReference>
<sequence length="145" mass="16355">MRSRESSWRVTLSVIYKADEGVRIFKSSRFHKFARKEKITDKMLCNAIDCVERGLIDADLGGGLIKQRVARPGAGKSGGYRTLIFFRTQTRAVFAFGFAKSEMENLDDNEEAVFKKAAKLVLGFSDDQMTAEVESGRMIEVRCDE</sequence>
<reference evidence="1 4" key="1">
    <citation type="journal article" date="2020" name="Science">
        <title>Unexpected conservation and global transmission of agrobacterial virulence plasmids.</title>
        <authorList>
            <person name="Weisberg A.J."/>
            <person name="Davis E.W. 2nd"/>
            <person name="Tabima J."/>
            <person name="Belcher M.S."/>
            <person name="Miller M."/>
            <person name="Kuo C.H."/>
            <person name="Loper J.E."/>
            <person name="Grunwald N.J."/>
            <person name="Putnam M.L."/>
            <person name="Chang J.H."/>
        </authorList>
    </citation>
    <scope>NUCLEOTIDE SEQUENCE [LARGE SCALE GENOMIC DNA]</scope>
    <source>
        <strain evidence="1 4">A19/93</strain>
    </source>
</reference>
<dbReference type="EMBL" id="JAAMCP010000017">
    <property type="protein sequence ID" value="NTF39957.1"/>
    <property type="molecule type" value="Genomic_DNA"/>
</dbReference>
<dbReference type="PIRSF" id="PIRSF018634">
    <property type="entry name" value="UCP018634"/>
    <property type="match status" value="1"/>
</dbReference>
<gene>
    <name evidence="1" type="ORF">G6L72_25065</name>
    <name evidence="2" type="ORF">G6M88_25735</name>
</gene>
<name>A0AAE7RCK6_9HYPH</name>
<evidence type="ECO:0000313" key="3">
    <source>
        <dbReference type="Proteomes" id="UP000663912"/>
    </source>
</evidence>
<evidence type="ECO:0000313" key="2">
    <source>
        <dbReference type="EMBL" id="QTG03887.1"/>
    </source>
</evidence>
<evidence type="ECO:0000313" key="1">
    <source>
        <dbReference type="EMBL" id="NTF39957.1"/>
    </source>
</evidence>
<organism evidence="2 3">
    <name type="scientific">Agrobacterium rubi</name>
    <dbReference type="NCBI Taxonomy" id="28099"/>
    <lineage>
        <taxon>Bacteria</taxon>
        <taxon>Pseudomonadati</taxon>
        <taxon>Pseudomonadota</taxon>
        <taxon>Alphaproteobacteria</taxon>
        <taxon>Hyphomicrobiales</taxon>
        <taxon>Rhizobiaceae</taxon>
        <taxon>Rhizobium/Agrobacterium group</taxon>
        <taxon>Agrobacterium</taxon>
    </lineage>
</organism>
<reference evidence="2" key="2">
    <citation type="submission" date="2020-02" db="EMBL/GenBank/DDBJ databases">
        <title>Unexpected conservation and global transmission of agrobacterial virulence plasmids.</title>
        <authorList>
            <person name="Weisberg A.J."/>
            <person name="Davis E.W. II"/>
            <person name="Tabima J.R."/>
            <person name="Belcher M.S."/>
            <person name="Miller M."/>
            <person name="Kuo C.-H."/>
            <person name="Loper J.E."/>
            <person name="Grunwald N.J."/>
            <person name="Putnam M.L."/>
            <person name="Chang J.H."/>
        </authorList>
    </citation>
    <scope>NUCLEOTIDE SEQUENCE</scope>
    <source>
        <strain evidence="2">W2/73</strain>
        <plasmid evidence="2">pW2_73_4</plasmid>
    </source>
</reference>
<geneLocation type="plasmid" evidence="2 3">
    <name>pW2_73_4</name>
</geneLocation>
<dbReference type="EMBL" id="CP049211">
    <property type="protein sequence ID" value="QTG03887.1"/>
    <property type="molecule type" value="Genomic_DNA"/>
</dbReference>